<feature type="region of interest" description="Disordered" evidence="6">
    <location>
        <begin position="136"/>
        <end position="201"/>
    </location>
</feature>
<dbReference type="GO" id="GO:0005737">
    <property type="term" value="C:cytoplasm"/>
    <property type="evidence" value="ECO:0007669"/>
    <property type="project" value="UniProtKB-SubCell"/>
</dbReference>
<evidence type="ECO:0000313" key="9">
    <source>
        <dbReference type="Proteomes" id="UP000270342"/>
    </source>
</evidence>
<dbReference type="PROSITE" id="PS50937">
    <property type="entry name" value="HTH_MERR_2"/>
    <property type="match status" value="1"/>
</dbReference>
<dbReference type="SUPFAM" id="SSF46955">
    <property type="entry name" value="Putative DNA-binding domain"/>
    <property type="match status" value="1"/>
</dbReference>
<accession>A0A494YB89</accession>
<dbReference type="Pfam" id="PF00376">
    <property type="entry name" value="MerR"/>
    <property type="match status" value="1"/>
</dbReference>
<sequence>MNIGQASKAVGLSAKMIRYYESIGLVHPTARTEGGYRTYRESDLHHLRFIRQARRLGFAVEDVRRLLALWQDHARASAEVKAIALAHVSDLDRRIAEMVSMRDALAHLASTCHGDARPDCPILEGLAEVVSEASPASRRTRAASPAHAAPTAVSGDACRACATDPDDVRARQKSGAPHSDRTRGKRADSLPRQDTDSGHQE</sequence>
<keyword evidence="3" id="KW-0805">Transcription regulation</keyword>
<feature type="compositionally biased region" description="Low complexity" evidence="6">
    <location>
        <begin position="136"/>
        <end position="152"/>
    </location>
</feature>
<organism evidence="8 9">
    <name type="scientific">Pararobbsia silviterrae</name>
    <dbReference type="NCBI Taxonomy" id="1792498"/>
    <lineage>
        <taxon>Bacteria</taxon>
        <taxon>Pseudomonadati</taxon>
        <taxon>Pseudomonadota</taxon>
        <taxon>Betaproteobacteria</taxon>
        <taxon>Burkholderiales</taxon>
        <taxon>Burkholderiaceae</taxon>
        <taxon>Pararobbsia</taxon>
    </lineage>
</organism>
<evidence type="ECO:0000256" key="2">
    <source>
        <dbReference type="ARBA" id="ARBA00022490"/>
    </source>
</evidence>
<evidence type="ECO:0000256" key="1">
    <source>
        <dbReference type="ARBA" id="ARBA00004496"/>
    </source>
</evidence>
<dbReference type="EMBL" id="RBZU01000002">
    <property type="protein sequence ID" value="RKP57540.1"/>
    <property type="molecule type" value="Genomic_DNA"/>
</dbReference>
<reference evidence="8 9" key="1">
    <citation type="submission" date="2018-10" db="EMBL/GenBank/DDBJ databases">
        <title>Robbsia sp. DHC34, isolated from soil.</title>
        <authorList>
            <person name="Gao Z.-H."/>
            <person name="Qiu L.-H."/>
        </authorList>
    </citation>
    <scope>NUCLEOTIDE SEQUENCE [LARGE SCALE GENOMIC DNA]</scope>
    <source>
        <strain evidence="8 9">DHC34</strain>
    </source>
</reference>
<keyword evidence="2" id="KW-0963">Cytoplasm</keyword>
<dbReference type="InterPro" id="IPR015358">
    <property type="entry name" value="Tscrpt_reg_MerR_DNA-bd"/>
</dbReference>
<proteinExistence type="predicted"/>
<evidence type="ECO:0000313" key="8">
    <source>
        <dbReference type="EMBL" id="RKP57540.1"/>
    </source>
</evidence>
<comment type="subcellular location">
    <subcellularLocation>
        <location evidence="1">Cytoplasm</location>
    </subcellularLocation>
</comment>
<dbReference type="PANTHER" id="PTHR30204">
    <property type="entry name" value="REDOX-CYCLING DRUG-SENSING TRANSCRIPTIONAL ACTIVATOR SOXR"/>
    <property type="match status" value="1"/>
</dbReference>
<gene>
    <name evidence="8" type="primary">cueR</name>
    <name evidence="8" type="ORF">D7S86_06155</name>
</gene>
<evidence type="ECO:0000259" key="7">
    <source>
        <dbReference type="PROSITE" id="PS50937"/>
    </source>
</evidence>
<evidence type="ECO:0000256" key="5">
    <source>
        <dbReference type="ARBA" id="ARBA00023163"/>
    </source>
</evidence>
<dbReference type="CDD" id="cd01108">
    <property type="entry name" value="HTH_CueR"/>
    <property type="match status" value="1"/>
</dbReference>
<comment type="caution">
    <text evidence="8">The sequence shown here is derived from an EMBL/GenBank/DDBJ whole genome shotgun (WGS) entry which is preliminary data.</text>
</comment>
<feature type="compositionally biased region" description="Basic and acidic residues" evidence="6">
    <location>
        <begin position="178"/>
        <end position="201"/>
    </location>
</feature>
<dbReference type="GO" id="GO:0003677">
    <property type="term" value="F:DNA binding"/>
    <property type="evidence" value="ECO:0007669"/>
    <property type="project" value="UniProtKB-KW"/>
</dbReference>
<feature type="domain" description="HTH merR-type" evidence="7">
    <location>
        <begin position="1"/>
        <end position="69"/>
    </location>
</feature>
<dbReference type="PRINTS" id="PR00040">
    <property type="entry name" value="HTHMERR"/>
</dbReference>
<dbReference type="GO" id="GO:0045893">
    <property type="term" value="P:positive regulation of DNA-templated transcription"/>
    <property type="evidence" value="ECO:0007669"/>
    <property type="project" value="InterPro"/>
</dbReference>
<dbReference type="OrthoDB" id="9808480at2"/>
<dbReference type="AlphaFoldDB" id="A0A494YB89"/>
<name>A0A494YB89_9BURK</name>
<dbReference type="InterPro" id="IPR000551">
    <property type="entry name" value="MerR-type_HTH_dom"/>
</dbReference>
<keyword evidence="5" id="KW-0804">Transcription</keyword>
<evidence type="ECO:0000256" key="3">
    <source>
        <dbReference type="ARBA" id="ARBA00023015"/>
    </source>
</evidence>
<dbReference type="GO" id="GO:0003700">
    <property type="term" value="F:DNA-binding transcription factor activity"/>
    <property type="evidence" value="ECO:0007669"/>
    <property type="project" value="InterPro"/>
</dbReference>
<dbReference type="Proteomes" id="UP000270342">
    <property type="component" value="Unassembled WGS sequence"/>
</dbReference>
<keyword evidence="4" id="KW-0238">DNA-binding</keyword>
<dbReference type="Gene3D" id="1.10.1660.10">
    <property type="match status" value="1"/>
</dbReference>
<dbReference type="InterPro" id="IPR047057">
    <property type="entry name" value="MerR_fam"/>
</dbReference>
<dbReference type="GO" id="GO:0005507">
    <property type="term" value="F:copper ion binding"/>
    <property type="evidence" value="ECO:0007669"/>
    <property type="project" value="InterPro"/>
</dbReference>
<dbReference type="SMART" id="SM00422">
    <property type="entry name" value="HTH_MERR"/>
    <property type="match status" value="1"/>
</dbReference>
<dbReference type="InterPro" id="IPR011789">
    <property type="entry name" value="CueR"/>
</dbReference>
<dbReference type="InterPro" id="IPR009061">
    <property type="entry name" value="DNA-bd_dom_put_sf"/>
</dbReference>
<dbReference type="NCBIfam" id="TIGR02044">
    <property type="entry name" value="CueR"/>
    <property type="match status" value="1"/>
</dbReference>
<dbReference type="PROSITE" id="PS00552">
    <property type="entry name" value="HTH_MERR_1"/>
    <property type="match status" value="1"/>
</dbReference>
<evidence type="ECO:0000256" key="4">
    <source>
        <dbReference type="ARBA" id="ARBA00023125"/>
    </source>
</evidence>
<dbReference type="PANTHER" id="PTHR30204:SF94">
    <property type="entry name" value="HEAVY METAL-DEPENDENT TRANSCRIPTIONAL REGULATOR HI_0293-RELATED"/>
    <property type="match status" value="1"/>
</dbReference>
<protein>
    <submittedName>
        <fullName evidence="8">Cu(I)-responsive transcriptional regulator</fullName>
    </submittedName>
</protein>
<dbReference type="Pfam" id="PF09278">
    <property type="entry name" value="MerR-DNA-bind"/>
    <property type="match status" value="1"/>
</dbReference>
<keyword evidence="9" id="KW-1185">Reference proteome</keyword>
<evidence type="ECO:0000256" key="6">
    <source>
        <dbReference type="SAM" id="MobiDB-lite"/>
    </source>
</evidence>